<dbReference type="Proteomes" id="UP000008866">
    <property type="component" value="Unassembled WGS sequence"/>
</dbReference>
<dbReference type="InterPro" id="IPR002403">
    <property type="entry name" value="Cyt_P450_E_grp-IV"/>
</dbReference>
<organism evidence="9 10">
    <name type="scientific">Arthroderma benhamiae (strain ATCC MYA-4681 / CBS 112371)</name>
    <name type="common">Trichophyton mentagrophytes</name>
    <dbReference type="NCBI Taxonomy" id="663331"/>
    <lineage>
        <taxon>Eukaryota</taxon>
        <taxon>Fungi</taxon>
        <taxon>Dikarya</taxon>
        <taxon>Ascomycota</taxon>
        <taxon>Pezizomycotina</taxon>
        <taxon>Eurotiomycetes</taxon>
        <taxon>Eurotiomycetidae</taxon>
        <taxon>Onygenales</taxon>
        <taxon>Arthrodermataceae</taxon>
        <taxon>Trichophyton</taxon>
    </lineage>
</organism>
<evidence type="ECO:0000256" key="2">
    <source>
        <dbReference type="ARBA" id="ARBA00010617"/>
    </source>
</evidence>
<name>D4AWI4_ARTBC</name>
<keyword evidence="10" id="KW-1185">Reference proteome</keyword>
<dbReference type="InterPro" id="IPR001128">
    <property type="entry name" value="Cyt_P450"/>
</dbReference>
<keyword evidence="7" id="KW-0349">Heme</keyword>
<feature type="binding site" description="axial binding residue" evidence="7">
    <location>
        <position position="471"/>
    </location>
    <ligand>
        <name>heme</name>
        <dbReference type="ChEBI" id="CHEBI:30413"/>
    </ligand>
    <ligandPart>
        <name>Fe</name>
        <dbReference type="ChEBI" id="CHEBI:18248"/>
    </ligandPart>
</feature>
<dbReference type="SUPFAM" id="SSF48264">
    <property type="entry name" value="Cytochrome P450"/>
    <property type="match status" value="1"/>
</dbReference>
<evidence type="ECO:0000256" key="7">
    <source>
        <dbReference type="PIRSR" id="PIRSR602403-1"/>
    </source>
</evidence>
<evidence type="ECO:0008006" key="11">
    <source>
        <dbReference type="Google" id="ProtNLM"/>
    </source>
</evidence>
<evidence type="ECO:0000256" key="8">
    <source>
        <dbReference type="SAM" id="Phobius"/>
    </source>
</evidence>
<dbReference type="InterPro" id="IPR036396">
    <property type="entry name" value="Cyt_P450_sf"/>
</dbReference>
<dbReference type="RefSeq" id="XP_003013364.1">
    <property type="nucleotide sequence ID" value="XM_003013318.1"/>
</dbReference>
<dbReference type="KEGG" id="abe:ARB_00549"/>
<dbReference type="HOGENOM" id="CLU_022195_0_2_1"/>
<comment type="cofactor">
    <cofactor evidence="1 7">
        <name>heme</name>
        <dbReference type="ChEBI" id="CHEBI:30413"/>
    </cofactor>
</comment>
<dbReference type="GO" id="GO:0004497">
    <property type="term" value="F:monooxygenase activity"/>
    <property type="evidence" value="ECO:0007669"/>
    <property type="project" value="UniProtKB-KW"/>
</dbReference>
<sequence>MFTQRQGVSALDEATLAFLAALVVIGLSIVVLSGYHFLAAPNTRWIPRAGKAPGWFGLANAKRDFIENGAKIIDQGYLKYKKDSAFLVQTADMERIVLSPKYLHEIRTAPESVLSLREGMSQVGNLLTDKRVSLTSFDLQLTGFIYTEAPGQIHDTGCDPDEPPAKQYALTTPMHEEAQFWLAQRIPIDKPSSAVLGHDTLLGVVAGISSRVLVGLPMGRDQDWLRTVVGYTIDVMQASAGLRPYPTLLRPLVAPWLGCIKRLQRHLDTAHRCFGNVFAQRLADPSRTEGEQNVIQWMAEAATGDDRNPEVLVKKLLFITLAAVHTSTMAATHALFDLCVMPEYIPLLRKELDEVIAKHGWTLAAINNMPVLDSFLKESQRINHPGLLSFNRKVLQPLRLSDGTVIPAGSFISMATSSIARDPEHYPEPERFDGLRFYNMRKASNGDSSKRHQFVSTGPENLAFGFGKFACPGRFFAAAQIKVIMATIILRYDVSFPDGQKTRPQNTFVGESIGPDRRQVIVFRRRSDV</sequence>
<keyword evidence="4" id="KW-0560">Oxidoreductase</keyword>
<dbReference type="PANTHER" id="PTHR46206">
    <property type="entry name" value="CYTOCHROME P450"/>
    <property type="match status" value="1"/>
</dbReference>
<dbReference type="AlphaFoldDB" id="D4AWI4"/>
<dbReference type="PANTHER" id="PTHR46206:SF6">
    <property type="entry name" value="CYTOCHROME P450 MONOOXYGENASE AN1598-RELATED"/>
    <property type="match status" value="1"/>
</dbReference>
<dbReference type="Pfam" id="PF00067">
    <property type="entry name" value="p450"/>
    <property type="match status" value="1"/>
</dbReference>
<evidence type="ECO:0000256" key="3">
    <source>
        <dbReference type="ARBA" id="ARBA00022723"/>
    </source>
</evidence>
<keyword evidence="3 7" id="KW-0479">Metal-binding</keyword>
<comment type="similarity">
    <text evidence="2">Belongs to the cytochrome P450 family.</text>
</comment>
<evidence type="ECO:0000256" key="5">
    <source>
        <dbReference type="ARBA" id="ARBA00023004"/>
    </source>
</evidence>
<dbReference type="PRINTS" id="PR00465">
    <property type="entry name" value="EP450IV"/>
</dbReference>
<keyword evidence="5 7" id="KW-0408">Iron</keyword>
<keyword evidence="6" id="KW-0503">Monooxygenase</keyword>
<accession>D4AWI4</accession>
<dbReference type="EMBL" id="ABSU01000014">
    <property type="protein sequence ID" value="EFE32724.1"/>
    <property type="molecule type" value="Genomic_DNA"/>
</dbReference>
<gene>
    <name evidence="9" type="ORF">ARB_00549</name>
</gene>
<comment type="caution">
    <text evidence="9">The sequence shown here is derived from an EMBL/GenBank/DDBJ whole genome shotgun (WGS) entry which is preliminary data.</text>
</comment>
<dbReference type="GO" id="GO:0020037">
    <property type="term" value="F:heme binding"/>
    <property type="evidence" value="ECO:0007669"/>
    <property type="project" value="InterPro"/>
</dbReference>
<keyword evidence="8" id="KW-0472">Membrane</keyword>
<dbReference type="CDD" id="cd11041">
    <property type="entry name" value="CYP503A1-like"/>
    <property type="match status" value="1"/>
</dbReference>
<dbReference type="GO" id="GO:0016705">
    <property type="term" value="F:oxidoreductase activity, acting on paired donors, with incorporation or reduction of molecular oxygen"/>
    <property type="evidence" value="ECO:0007669"/>
    <property type="project" value="InterPro"/>
</dbReference>
<evidence type="ECO:0000256" key="4">
    <source>
        <dbReference type="ARBA" id="ARBA00023002"/>
    </source>
</evidence>
<evidence type="ECO:0000256" key="1">
    <source>
        <dbReference type="ARBA" id="ARBA00001971"/>
    </source>
</evidence>
<dbReference type="OMA" id="NTRWIPR"/>
<proteinExistence type="inferred from homology"/>
<reference evidence="10" key="1">
    <citation type="journal article" date="2011" name="Genome Biol.">
        <title>Comparative and functional genomics provide insights into the pathogenicity of dermatophytic fungi.</title>
        <authorList>
            <person name="Burmester A."/>
            <person name="Shelest E."/>
            <person name="Gloeckner G."/>
            <person name="Heddergott C."/>
            <person name="Schindler S."/>
            <person name="Staib P."/>
            <person name="Heidel A."/>
            <person name="Felder M."/>
            <person name="Petzold A."/>
            <person name="Szafranski K."/>
            <person name="Feuermann M."/>
            <person name="Pedruzzi I."/>
            <person name="Priebe S."/>
            <person name="Groth M."/>
            <person name="Winkler R."/>
            <person name="Li W."/>
            <person name="Kniemeyer O."/>
            <person name="Schroeckh V."/>
            <person name="Hertweck C."/>
            <person name="Hube B."/>
            <person name="White T.C."/>
            <person name="Platzer M."/>
            <person name="Guthke R."/>
            <person name="Heitman J."/>
            <person name="Woestemeyer J."/>
            <person name="Zipfel P.F."/>
            <person name="Monod M."/>
            <person name="Brakhage A.A."/>
        </authorList>
    </citation>
    <scope>NUCLEOTIDE SEQUENCE [LARGE SCALE GENOMIC DNA]</scope>
    <source>
        <strain evidence="10">ATCC MYA-4681 / CBS 112371</strain>
    </source>
</reference>
<dbReference type="GO" id="GO:0005506">
    <property type="term" value="F:iron ion binding"/>
    <property type="evidence" value="ECO:0007669"/>
    <property type="project" value="InterPro"/>
</dbReference>
<dbReference type="eggNOG" id="KOG0157">
    <property type="taxonomic scope" value="Eukaryota"/>
</dbReference>
<evidence type="ECO:0000313" key="10">
    <source>
        <dbReference type="Proteomes" id="UP000008866"/>
    </source>
</evidence>
<evidence type="ECO:0000313" key="9">
    <source>
        <dbReference type="EMBL" id="EFE32724.1"/>
    </source>
</evidence>
<evidence type="ECO:0000256" key="6">
    <source>
        <dbReference type="ARBA" id="ARBA00023033"/>
    </source>
</evidence>
<keyword evidence="8" id="KW-1133">Transmembrane helix</keyword>
<feature type="transmembrane region" description="Helical" evidence="8">
    <location>
        <begin position="16"/>
        <end position="38"/>
    </location>
</feature>
<dbReference type="Gene3D" id="1.10.630.10">
    <property type="entry name" value="Cytochrome P450"/>
    <property type="match status" value="1"/>
</dbReference>
<protein>
    <recommendedName>
        <fullName evidence="11">Cytochrome P450 monooxygenase</fullName>
    </recommendedName>
</protein>
<keyword evidence="8" id="KW-0812">Transmembrane</keyword>
<dbReference type="GeneID" id="9519399"/>